<dbReference type="RefSeq" id="WP_204655991.1">
    <property type="nucleotide sequence ID" value="NZ_CP056775.1"/>
</dbReference>
<gene>
    <name evidence="1" type="ORF">HWI92_13660</name>
</gene>
<reference evidence="1 2" key="1">
    <citation type="submission" date="2020-06" db="EMBL/GenBank/DDBJ databases">
        <title>Dyadobacter sandarakinus sp. nov., isolated from the soil of the Arctic Yellow River Station.</title>
        <authorList>
            <person name="Zhang Y."/>
            <person name="Peng F."/>
        </authorList>
    </citation>
    <scope>NUCLEOTIDE SEQUENCE [LARGE SCALE GENOMIC DNA]</scope>
    <source>
        <strain evidence="1 2">Q3-56</strain>
    </source>
</reference>
<proteinExistence type="predicted"/>
<evidence type="ECO:0000313" key="2">
    <source>
        <dbReference type="Proteomes" id="UP000612680"/>
    </source>
</evidence>
<evidence type="ECO:0000313" key="1">
    <source>
        <dbReference type="EMBL" id="QRR01880.1"/>
    </source>
</evidence>
<keyword evidence="2" id="KW-1185">Reference proteome</keyword>
<dbReference type="Proteomes" id="UP000612680">
    <property type="component" value="Chromosome"/>
</dbReference>
<protein>
    <submittedName>
        <fullName evidence="1">Uncharacterized protein</fullName>
    </submittedName>
</protein>
<name>A0ABX7I7H2_9BACT</name>
<sequence>MKKFLTILLAGIHVLAFAQKKSNISRSVDDDGKTMHVRVTGEVDGRQVDCDRTFDVARLNDDERAALRDQVLESFGLEEEVVPQAPATPEPPAPPVFAAASADEPEIDADEVETDIEDDEIDEIDEMQDHAGKSQDQGEFAKLVKYNPETGQMFLRYQFVKNGEEFIYEKTADVPDKSDSERARIIHDFETEIELPGRGI</sequence>
<organism evidence="1 2">
    <name type="scientific">Dyadobacter sandarakinus</name>
    <dbReference type="NCBI Taxonomy" id="2747268"/>
    <lineage>
        <taxon>Bacteria</taxon>
        <taxon>Pseudomonadati</taxon>
        <taxon>Bacteroidota</taxon>
        <taxon>Cytophagia</taxon>
        <taxon>Cytophagales</taxon>
        <taxon>Spirosomataceae</taxon>
        <taxon>Dyadobacter</taxon>
    </lineage>
</organism>
<accession>A0ABX7I7H2</accession>
<dbReference type="EMBL" id="CP056775">
    <property type="protein sequence ID" value="QRR01880.1"/>
    <property type="molecule type" value="Genomic_DNA"/>
</dbReference>